<dbReference type="InterPro" id="IPR006330">
    <property type="entry name" value="Ado/ade_deaminase"/>
</dbReference>
<dbReference type="SUPFAM" id="SSF51556">
    <property type="entry name" value="Metallo-dependent hydrolases"/>
    <property type="match status" value="1"/>
</dbReference>
<protein>
    <recommendedName>
        <fullName evidence="3">Adenosine deaminase domain-containing protein</fullName>
    </recommendedName>
</protein>
<dbReference type="GO" id="GO:0004000">
    <property type="term" value="F:adenosine deaminase activity"/>
    <property type="evidence" value="ECO:0007669"/>
    <property type="project" value="TreeGrafter"/>
</dbReference>
<evidence type="ECO:0000313" key="1">
    <source>
        <dbReference type="EMBL" id="RKH72748.1"/>
    </source>
</evidence>
<proteinExistence type="predicted"/>
<dbReference type="AlphaFoldDB" id="A0A3A8QYC5"/>
<organism evidence="1 2">
    <name type="scientific">Corallococcus aberystwythensis</name>
    <dbReference type="NCBI Taxonomy" id="2316722"/>
    <lineage>
        <taxon>Bacteria</taxon>
        <taxon>Pseudomonadati</taxon>
        <taxon>Myxococcota</taxon>
        <taxon>Myxococcia</taxon>
        <taxon>Myxococcales</taxon>
        <taxon>Cystobacterineae</taxon>
        <taxon>Myxococcaceae</taxon>
        <taxon>Corallococcus</taxon>
    </lineage>
</organism>
<dbReference type="InterPro" id="IPR032466">
    <property type="entry name" value="Metal_Hydrolase"/>
</dbReference>
<comment type="caution">
    <text evidence="1">The sequence shown here is derived from an EMBL/GenBank/DDBJ whole genome shotgun (WGS) entry which is preliminary data.</text>
</comment>
<dbReference type="EMBL" id="RAWK01000021">
    <property type="protein sequence ID" value="RKH72748.1"/>
    <property type="molecule type" value="Genomic_DNA"/>
</dbReference>
<evidence type="ECO:0008006" key="3">
    <source>
        <dbReference type="Google" id="ProtNLM"/>
    </source>
</evidence>
<keyword evidence="2" id="KW-1185">Reference proteome</keyword>
<accession>A0A3A8QYC5</accession>
<name>A0A3A8QYC5_9BACT</name>
<dbReference type="Gene3D" id="3.20.20.140">
    <property type="entry name" value="Metal-dependent hydrolases"/>
    <property type="match status" value="2"/>
</dbReference>
<dbReference type="GO" id="GO:0046103">
    <property type="term" value="P:inosine biosynthetic process"/>
    <property type="evidence" value="ECO:0007669"/>
    <property type="project" value="TreeGrafter"/>
</dbReference>
<sequence>MAPFSGDPKRASMSGSRNAAIPWHHTISELVAFPLASEAALHQRITSLDPRLKEEETWRLWRAAERELIAASPSFSIDELVGLRDALWFNDTNRKREPPGTGVQLVYYLRKISKLFLRHTGALASPDFTLRELHERGQSRSAHDRSMWRWLSFALPSDLLQASLEQDDVGPERIQALSPLLEQQLKDGGFAEPHLHLSAALDFPLLWVSTLNALADRSPHTLIKDFTSPGAALDEGAMFCVWLMRSAIARYLLGAFLDHGGENNLASFLQNDVEARILEAGRGLVMLMGLKEAIAGLVEATPLEAGGPDIHRAISNLQAVYIDLTSIRTHPRPKSLESLWNTDPLAAFLPGRTGQRSPEVWLIARALAYLETEAGRHDRLFSLIFWQTTRVRCLFYRHIVQRPMTPGLQWFIRFFARMSPMRSPIKKGVLIESALKSSGHGAGLRSLELRISPEGKHIFELIKTASRLLRDKSPNNKDTQGGKLELGFVIHFQRDRGGDGLKGRPAAFAQDCDANPVNGKTGYRHAQFYRKRREETLELRNLLTEHALTLEWLRGLDLCSDEVGVPVWVMAPLLRHARDAGAVASRILQRMLNLNVPGCRIAVHAGEDFVHLLTGLRRLDDAIDGLRLQPGDRLGHALSLGLDVETWARHAGNIVMPAEDRLLDLAWEWNWRSRNGGQLTRNRHLLIEREIADLSRHIFGEEHTPLDFVHLAEDLLNEDSLKRAGFPNGPVPEKDPKPQGKRLNLLVQFLTREDIYSRGRHLRWVEPAQDVEALEELQQAMRQKVAARELVVEVNPSSNLLIGHLADIGKHPLWRLRPPKGADGVPAVTLIIGSDDPITFATELRQEYQLVYDTLILSGCSTELADSWIDSVRRASLTSRFTVPWSGRGIDELSSSDWSNEQRRNLVDPP</sequence>
<dbReference type="GO" id="GO:0005829">
    <property type="term" value="C:cytosol"/>
    <property type="evidence" value="ECO:0007669"/>
    <property type="project" value="TreeGrafter"/>
</dbReference>
<dbReference type="GO" id="GO:0043103">
    <property type="term" value="P:hypoxanthine salvage"/>
    <property type="evidence" value="ECO:0007669"/>
    <property type="project" value="TreeGrafter"/>
</dbReference>
<reference evidence="2" key="1">
    <citation type="submission" date="2018-09" db="EMBL/GenBank/DDBJ databases">
        <authorList>
            <person name="Livingstone P.G."/>
            <person name="Whitworth D.E."/>
        </authorList>
    </citation>
    <scope>NUCLEOTIDE SEQUENCE [LARGE SCALE GENOMIC DNA]</scope>
    <source>
        <strain evidence="2">AB050A</strain>
    </source>
</reference>
<dbReference type="GO" id="GO:0006154">
    <property type="term" value="P:adenosine catabolic process"/>
    <property type="evidence" value="ECO:0007669"/>
    <property type="project" value="TreeGrafter"/>
</dbReference>
<gene>
    <name evidence="1" type="ORF">D7W81_05485</name>
</gene>
<dbReference type="PANTHER" id="PTHR11409:SF43">
    <property type="entry name" value="ADENOSINE DEAMINASE"/>
    <property type="match status" value="1"/>
</dbReference>
<dbReference type="PANTHER" id="PTHR11409">
    <property type="entry name" value="ADENOSINE DEAMINASE"/>
    <property type="match status" value="1"/>
</dbReference>
<dbReference type="Proteomes" id="UP000267003">
    <property type="component" value="Unassembled WGS sequence"/>
</dbReference>
<evidence type="ECO:0000313" key="2">
    <source>
        <dbReference type="Proteomes" id="UP000267003"/>
    </source>
</evidence>